<reference evidence="9 10" key="1">
    <citation type="submission" date="2015-04" db="EMBL/GenBank/DDBJ databases">
        <authorList>
            <person name="Syromyatnikov M.Y."/>
            <person name="Popov V.N."/>
        </authorList>
    </citation>
    <scope>NUCLEOTIDE SEQUENCE [LARGE SCALE GENOMIC DNA]</scope>
</reference>
<feature type="domain" description="Aminotransferase class I/classII large" evidence="8">
    <location>
        <begin position="40"/>
        <end position="366"/>
    </location>
</feature>
<keyword evidence="3" id="KW-0032">Aminotransferase</keyword>
<evidence type="ECO:0000256" key="2">
    <source>
        <dbReference type="ARBA" id="ARBA00007441"/>
    </source>
</evidence>
<feature type="non-terminal residue" evidence="9">
    <location>
        <position position="868"/>
    </location>
</feature>
<dbReference type="InterPro" id="IPR015422">
    <property type="entry name" value="PyrdxlP-dep_Trfase_small"/>
</dbReference>
<dbReference type="Gene3D" id="3.90.1150.10">
    <property type="entry name" value="Aspartate Aminotransferase, domain 1"/>
    <property type="match status" value="1"/>
</dbReference>
<dbReference type="Gene3D" id="3.40.640.10">
    <property type="entry name" value="Type I PLP-dependent aspartate aminotransferase-like (Major domain)"/>
    <property type="match status" value="1"/>
</dbReference>
<evidence type="ECO:0000256" key="1">
    <source>
        <dbReference type="ARBA" id="ARBA00001933"/>
    </source>
</evidence>
<evidence type="ECO:0000256" key="3">
    <source>
        <dbReference type="ARBA" id="ARBA00022576"/>
    </source>
</evidence>
<dbReference type="CDD" id="cd00609">
    <property type="entry name" value="AAT_like"/>
    <property type="match status" value="1"/>
</dbReference>
<accession>A0A1J1I652</accession>
<proteinExistence type="inferred from homology"/>
<evidence type="ECO:0000313" key="9">
    <source>
        <dbReference type="EMBL" id="CRK94414.1"/>
    </source>
</evidence>
<dbReference type="STRING" id="568069.A0A1J1I652"/>
<comment type="similarity">
    <text evidence="2">Belongs to the class-I pyridoxal-phosphate-dependent aminotransferase family.</text>
</comment>
<dbReference type="InterPro" id="IPR004839">
    <property type="entry name" value="Aminotransferase_I/II_large"/>
</dbReference>
<comment type="cofactor">
    <cofactor evidence="1">
        <name>pyridoxal 5'-phosphate</name>
        <dbReference type="ChEBI" id="CHEBI:597326"/>
    </cofactor>
</comment>
<dbReference type="Gene3D" id="3.80.10.10">
    <property type="entry name" value="Ribonuclease Inhibitor"/>
    <property type="match status" value="2"/>
</dbReference>
<evidence type="ECO:0000256" key="4">
    <source>
        <dbReference type="ARBA" id="ARBA00022614"/>
    </source>
</evidence>
<keyword evidence="10" id="KW-1185">Reference proteome</keyword>
<evidence type="ECO:0000256" key="6">
    <source>
        <dbReference type="ARBA" id="ARBA00022737"/>
    </source>
</evidence>
<dbReference type="GO" id="GO:0006559">
    <property type="term" value="P:L-phenylalanine catabolic process"/>
    <property type="evidence" value="ECO:0007669"/>
    <property type="project" value="TreeGrafter"/>
</dbReference>
<dbReference type="InterPro" id="IPR015421">
    <property type="entry name" value="PyrdxlP-dep_Trfase_major"/>
</dbReference>
<keyword evidence="4" id="KW-0433">Leucine-rich repeat</keyword>
<evidence type="ECO:0000259" key="8">
    <source>
        <dbReference type="Pfam" id="PF00155"/>
    </source>
</evidence>
<dbReference type="GO" id="GO:0004838">
    <property type="term" value="F:L-tyrosine-2-oxoglutarate transaminase activity"/>
    <property type="evidence" value="ECO:0007669"/>
    <property type="project" value="TreeGrafter"/>
</dbReference>
<keyword evidence="5" id="KW-0808">Transferase</keyword>
<organism evidence="9 10">
    <name type="scientific">Clunio marinus</name>
    <dbReference type="NCBI Taxonomy" id="568069"/>
    <lineage>
        <taxon>Eukaryota</taxon>
        <taxon>Metazoa</taxon>
        <taxon>Ecdysozoa</taxon>
        <taxon>Arthropoda</taxon>
        <taxon>Hexapoda</taxon>
        <taxon>Insecta</taxon>
        <taxon>Pterygota</taxon>
        <taxon>Neoptera</taxon>
        <taxon>Endopterygota</taxon>
        <taxon>Diptera</taxon>
        <taxon>Nematocera</taxon>
        <taxon>Chironomoidea</taxon>
        <taxon>Chironomidae</taxon>
        <taxon>Clunio</taxon>
    </lineage>
</organism>
<name>A0A1J1I652_9DIPT</name>
<dbReference type="Proteomes" id="UP000183832">
    <property type="component" value="Unassembled WGS sequence"/>
</dbReference>
<protein>
    <submittedName>
        <fullName evidence="9">CLUMA_CG007921, isoform A</fullName>
    </submittedName>
</protein>
<evidence type="ECO:0000313" key="10">
    <source>
        <dbReference type="Proteomes" id="UP000183832"/>
    </source>
</evidence>
<dbReference type="InterPro" id="IPR005958">
    <property type="entry name" value="TyrNic_aminoTrfase"/>
</dbReference>
<keyword evidence="7" id="KW-0663">Pyridoxal phosphate</keyword>
<dbReference type="PANTHER" id="PTHR45744:SF2">
    <property type="entry name" value="TYROSINE AMINOTRANSFERASE"/>
    <property type="match status" value="1"/>
</dbReference>
<dbReference type="SMART" id="SM00364">
    <property type="entry name" value="LRR_BAC"/>
    <property type="match status" value="3"/>
</dbReference>
<dbReference type="InterPro" id="IPR001611">
    <property type="entry name" value="Leu-rich_rpt"/>
</dbReference>
<gene>
    <name evidence="9" type="ORF">CLUMA_CG007921</name>
</gene>
<dbReference type="PROSITE" id="PS51450">
    <property type="entry name" value="LRR"/>
    <property type="match status" value="2"/>
</dbReference>
<dbReference type="InterPro" id="IPR032675">
    <property type="entry name" value="LRR_dom_sf"/>
</dbReference>
<dbReference type="Pfam" id="PF00155">
    <property type="entry name" value="Aminotran_1_2"/>
    <property type="match status" value="1"/>
</dbReference>
<dbReference type="EMBL" id="CVRI01000038">
    <property type="protein sequence ID" value="CRK94414.1"/>
    <property type="molecule type" value="Genomic_DNA"/>
</dbReference>
<evidence type="ECO:0000256" key="7">
    <source>
        <dbReference type="ARBA" id="ARBA00022898"/>
    </source>
</evidence>
<dbReference type="GO" id="GO:0030170">
    <property type="term" value="F:pyridoxal phosphate binding"/>
    <property type="evidence" value="ECO:0007669"/>
    <property type="project" value="InterPro"/>
</dbReference>
<dbReference type="SUPFAM" id="SSF53383">
    <property type="entry name" value="PLP-dependent transferases"/>
    <property type="match status" value="1"/>
</dbReference>
<sequence length="868" mass="97085">MGGKRWNKVKITDYARLSINPMRKLKFETKVIPNPNLKPITLQLGDPTVFGNFPPAKEFLDAFKKAVDHDTFLYNIEYGKIEAREAIAAISGNVTADDIILTSGCAHAISMCVSALVAPGENLLIPRPCYNYTSLTDGNGIETKSYNLDPSKDWEIDLEHLESLIDPKTRAILINNPGNPCGNVFSKEHLQDFLEIAERHQLPVISDEVYEYMTFPGVKFHPTATLSEDVPILTCSGLTKRFLIPGVRMGWIIINDRQGALIDVKQGLRNICGRILGPNSTVQYALPAILRNTPQSFFDNTMKIIARHAEITYNLLQQAPGLIPIMPKGSMFVMIKIELEKFPKFPTCRDFADGLISEQSVLLFPGDPGFNFAGPLEKGILLVHSVFLRSMKVVHLFALFLVSLNVKSSKAKILDENQQNGLLQTEDTPTIESKNKSDIIDNETSVKPQSPCFHVDTHEMCLNKTVSSPASSCECEQHPEHPFAVICCNVTDNLIKAISCAGSNTSSYLSIHIINAKLVEINVSQMNLLKQVDSFIITDGNISRISGQFSRFSSIKCLNFSNNNITEINERALLNLNQLQILDLSANNLTKLPTPPTTAKVDIRGNQKISCKNVSSAIERGVDFLFKDISVCEVETVYHWFNSTASISIKNLENMKQLDDDCPSGCKCDPDRMYYSKIEGGENSLVFIAKVDCSNLGLTKLPHKLPENTLSLNISNNSITSLSSLVDNDYYQNIRSLFADDNLITSIVELEGSKFLENFTKLSLKNNKIKHIPFYILSNLERNLNGKLVYLGGNKIHCECTTFKNQRIWRLVQDCDKILCDNMKARILELKESQLCKSGYHDWASYIDYLIVIEVILLIALITKVSYD</sequence>
<evidence type="ECO:0000256" key="5">
    <source>
        <dbReference type="ARBA" id="ARBA00022679"/>
    </source>
</evidence>
<dbReference type="OrthoDB" id="7042322at2759"/>
<dbReference type="NCBIfam" id="TIGR01265">
    <property type="entry name" value="tyr_nico_aTase"/>
    <property type="match status" value="1"/>
</dbReference>
<dbReference type="AlphaFoldDB" id="A0A1J1I652"/>
<dbReference type="SMART" id="SM00369">
    <property type="entry name" value="LRR_TYP"/>
    <property type="match status" value="4"/>
</dbReference>
<dbReference type="InterPro" id="IPR015424">
    <property type="entry name" value="PyrdxlP-dep_Trfase"/>
</dbReference>
<keyword evidence="6" id="KW-0677">Repeat</keyword>
<dbReference type="GO" id="GO:0006572">
    <property type="term" value="P:L-tyrosine catabolic process"/>
    <property type="evidence" value="ECO:0007669"/>
    <property type="project" value="TreeGrafter"/>
</dbReference>
<dbReference type="PANTHER" id="PTHR45744">
    <property type="entry name" value="TYROSINE AMINOTRANSFERASE"/>
    <property type="match status" value="1"/>
</dbReference>
<dbReference type="InterPro" id="IPR003591">
    <property type="entry name" value="Leu-rich_rpt_typical-subtyp"/>
</dbReference>
<dbReference type="SUPFAM" id="SSF52058">
    <property type="entry name" value="L domain-like"/>
    <property type="match status" value="1"/>
</dbReference>
<dbReference type="Pfam" id="PF13855">
    <property type="entry name" value="LRR_8"/>
    <property type="match status" value="1"/>
</dbReference>